<keyword evidence="3" id="KW-0808">Transferase</keyword>
<protein>
    <recommendedName>
        <fullName evidence="13">Protein kinase domain-containing protein</fullName>
    </recommendedName>
</protein>
<dbReference type="SMART" id="SM00220">
    <property type="entry name" value="S_TKc"/>
    <property type="match status" value="1"/>
</dbReference>
<evidence type="ECO:0000256" key="5">
    <source>
        <dbReference type="ARBA" id="ARBA00022777"/>
    </source>
</evidence>
<evidence type="ECO:0000256" key="9">
    <source>
        <dbReference type="SAM" id="MobiDB-lite"/>
    </source>
</evidence>
<dbReference type="InterPro" id="IPR011009">
    <property type="entry name" value="Kinase-like_dom_sf"/>
</dbReference>
<dbReference type="SUPFAM" id="SSF56112">
    <property type="entry name" value="Protein kinase-like (PK-like)"/>
    <property type="match status" value="1"/>
</dbReference>
<comment type="similarity">
    <text evidence="8">Belongs to the protein kinase superfamily.</text>
</comment>
<dbReference type="InterPro" id="IPR000719">
    <property type="entry name" value="Prot_kinase_dom"/>
</dbReference>
<dbReference type="InterPro" id="IPR045270">
    <property type="entry name" value="STKc_AGC"/>
</dbReference>
<organism evidence="12">
    <name type="scientific">Compsopogon caeruleus</name>
    <dbReference type="NCBI Taxonomy" id="31354"/>
    <lineage>
        <taxon>Eukaryota</taxon>
        <taxon>Rhodophyta</taxon>
        <taxon>Compsopogonophyceae</taxon>
        <taxon>Compsopogonales</taxon>
        <taxon>Compsopogonaceae</taxon>
        <taxon>Compsopogon</taxon>
    </lineage>
</organism>
<feature type="region of interest" description="Disordered" evidence="9">
    <location>
        <begin position="1"/>
        <end position="22"/>
    </location>
</feature>
<keyword evidence="6 7" id="KW-0067">ATP-binding</keyword>
<evidence type="ECO:0000256" key="8">
    <source>
        <dbReference type="RuleBase" id="RU000304"/>
    </source>
</evidence>
<evidence type="ECO:0000256" key="6">
    <source>
        <dbReference type="ARBA" id="ARBA00022840"/>
    </source>
</evidence>
<evidence type="ECO:0000259" key="10">
    <source>
        <dbReference type="PROSITE" id="PS50011"/>
    </source>
</evidence>
<feature type="domain" description="Protein kinase" evidence="10">
    <location>
        <begin position="29"/>
        <end position="287"/>
    </location>
</feature>
<keyword evidence="4 7" id="KW-0547">Nucleotide-binding</keyword>
<evidence type="ECO:0000256" key="7">
    <source>
        <dbReference type="PROSITE-ProRule" id="PRU10141"/>
    </source>
</evidence>
<dbReference type="FunFam" id="1.10.510.10:FF:000048">
    <property type="entry name" value="Protein kinase C"/>
    <property type="match status" value="1"/>
</dbReference>
<feature type="binding site" evidence="7">
    <location>
        <position position="58"/>
    </location>
    <ligand>
        <name>ATP</name>
        <dbReference type="ChEBI" id="CHEBI:30616"/>
    </ligand>
</feature>
<feature type="compositionally biased region" description="Basic and acidic residues" evidence="9">
    <location>
        <begin position="1"/>
        <end position="16"/>
    </location>
</feature>
<dbReference type="Gene3D" id="1.10.510.10">
    <property type="entry name" value="Transferase(Phosphotransferase) domain 1"/>
    <property type="match status" value="1"/>
</dbReference>
<dbReference type="AlphaFoldDB" id="A0A7S1T932"/>
<dbReference type="InterPro" id="IPR017441">
    <property type="entry name" value="Protein_kinase_ATP_BS"/>
</dbReference>
<feature type="domain" description="AGC-kinase C-terminal" evidence="11">
    <location>
        <begin position="288"/>
        <end position="364"/>
    </location>
</feature>
<evidence type="ECO:0000256" key="4">
    <source>
        <dbReference type="ARBA" id="ARBA00022741"/>
    </source>
</evidence>
<name>A0A7S1T932_9RHOD</name>
<dbReference type="InterPro" id="IPR008271">
    <property type="entry name" value="Ser/Thr_kinase_AS"/>
</dbReference>
<dbReference type="PROSITE" id="PS00107">
    <property type="entry name" value="PROTEIN_KINASE_ATP"/>
    <property type="match status" value="1"/>
</dbReference>
<evidence type="ECO:0000256" key="2">
    <source>
        <dbReference type="ARBA" id="ARBA00022553"/>
    </source>
</evidence>
<evidence type="ECO:0000256" key="3">
    <source>
        <dbReference type="ARBA" id="ARBA00022679"/>
    </source>
</evidence>
<dbReference type="PROSITE" id="PS50011">
    <property type="entry name" value="PROTEIN_KINASE_DOM"/>
    <property type="match status" value="1"/>
</dbReference>
<evidence type="ECO:0000313" key="12">
    <source>
        <dbReference type="EMBL" id="CAD9228227.1"/>
    </source>
</evidence>
<keyword evidence="5" id="KW-0418">Kinase</keyword>
<dbReference type="FunFam" id="3.30.200.20:FF:000103">
    <property type="entry name" value="Protein kinase C"/>
    <property type="match status" value="1"/>
</dbReference>
<keyword evidence="2" id="KW-0597">Phosphoprotein</keyword>
<dbReference type="PROSITE" id="PS00108">
    <property type="entry name" value="PROTEIN_KINASE_ST"/>
    <property type="match status" value="1"/>
</dbReference>
<sequence length="465" mass="52193">MAAHEPDAPQNEEHPGKIPSRGRRRLDAFHLRRCVGTGAFGKVYQVQHRDTGALYAMKIMRKDRLIRRNDVRAARTERNVLAMLAEQEDPPFIVKLQCAFQTSSHLYLVMNFVNGGELAFYMRREKMLSESVVRFYAAELLIALEYLHDKDILHRDLKPENLLLDDTGHLVLTDFGLAKEELSGMTNSWCGTEEYIAPEVIAAKGHGKPADYWSMGALLYDMLVGVPPFYSAVDKSRKKLYDRILKAKFKLPGYLTREAHSILRSLLTCDPDKRLSDPNEVRQHPFFKGVHWDKMRKREVRPPIQPILPSPTSCFSPSLGEIPLSPEVQRSPVMGSVDLKTDPLGHDLFNGFSFLAPGLLQSHFEGWSTSPRDASTATVGKASMVDFVDARIVDMTSVTMSSRGGANGRMDKGDSDDYGIQSAWASTTFDIAMNQNFVEELDEVARFAADAPTAVEVITDDLRNL</sequence>
<proteinExistence type="inferred from homology"/>
<dbReference type="CDD" id="cd05123">
    <property type="entry name" value="STKc_AGC"/>
    <property type="match status" value="1"/>
</dbReference>
<gene>
    <name evidence="12" type="ORF">CCAE0312_LOCUS1763</name>
</gene>
<dbReference type="Gene3D" id="3.30.200.20">
    <property type="entry name" value="Phosphorylase Kinase, domain 1"/>
    <property type="match status" value="1"/>
</dbReference>
<accession>A0A7S1T932</accession>
<dbReference type="Pfam" id="PF00069">
    <property type="entry name" value="Pkinase"/>
    <property type="match status" value="1"/>
</dbReference>
<dbReference type="GO" id="GO:0004674">
    <property type="term" value="F:protein serine/threonine kinase activity"/>
    <property type="evidence" value="ECO:0007669"/>
    <property type="project" value="UniProtKB-KW"/>
</dbReference>
<dbReference type="InterPro" id="IPR000961">
    <property type="entry name" value="AGC-kinase_C"/>
</dbReference>
<evidence type="ECO:0008006" key="13">
    <source>
        <dbReference type="Google" id="ProtNLM"/>
    </source>
</evidence>
<reference evidence="12" key="1">
    <citation type="submission" date="2021-01" db="EMBL/GenBank/DDBJ databases">
        <authorList>
            <person name="Corre E."/>
            <person name="Pelletier E."/>
            <person name="Niang G."/>
            <person name="Scheremetjew M."/>
            <person name="Finn R."/>
            <person name="Kale V."/>
            <person name="Holt S."/>
            <person name="Cochrane G."/>
            <person name="Meng A."/>
            <person name="Brown T."/>
            <person name="Cohen L."/>
        </authorList>
    </citation>
    <scope>NUCLEOTIDE SEQUENCE</scope>
    <source>
        <strain evidence="12">SAG 36.94</strain>
    </source>
</reference>
<evidence type="ECO:0000259" key="11">
    <source>
        <dbReference type="PROSITE" id="PS51285"/>
    </source>
</evidence>
<dbReference type="EMBL" id="HBGH01003260">
    <property type="protein sequence ID" value="CAD9228227.1"/>
    <property type="molecule type" value="Transcribed_RNA"/>
</dbReference>
<dbReference type="PANTHER" id="PTHR24351">
    <property type="entry name" value="RIBOSOMAL PROTEIN S6 KINASE"/>
    <property type="match status" value="1"/>
</dbReference>
<evidence type="ECO:0000256" key="1">
    <source>
        <dbReference type="ARBA" id="ARBA00022527"/>
    </source>
</evidence>
<keyword evidence="1 8" id="KW-0723">Serine/threonine-protein kinase</keyword>
<dbReference type="GO" id="GO:0005524">
    <property type="term" value="F:ATP binding"/>
    <property type="evidence" value="ECO:0007669"/>
    <property type="project" value="UniProtKB-UniRule"/>
</dbReference>
<dbReference type="PROSITE" id="PS51285">
    <property type="entry name" value="AGC_KINASE_CTER"/>
    <property type="match status" value="1"/>
</dbReference>